<evidence type="ECO:0000313" key="1">
    <source>
        <dbReference type="EMBL" id="MFC3713971.1"/>
    </source>
</evidence>
<dbReference type="EMBL" id="JBHRXV010000011">
    <property type="protein sequence ID" value="MFC3713971.1"/>
    <property type="molecule type" value="Genomic_DNA"/>
</dbReference>
<evidence type="ECO:0000313" key="2">
    <source>
        <dbReference type="Proteomes" id="UP001595615"/>
    </source>
</evidence>
<sequence length="60" mass="6617">MSVKTQSYRKTGFLSGLTAGIINDDGYKAEAIDTETGRTASGYAITREEAEFEAIRQLRK</sequence>
<keyword evidence="2" id="KW-1185">Reference proteome</keyword>
<accession>A0ABV7XCT2</accession>
<comment type="caution">
    <text evidence="1">The sequence shown here is derived from an EMBL/GenBank/DDBJ whole genome shotgun (WGS) entry which is preliminary data.</text>
</comment>
<proteinExistence type="predicted"/>
<name>A0ABV7XCT2_9SPHN</name>
<dbReference type="RefSeq" id="WP_380862972.1">
    <property type="nucleotide sequence ID" value="NZ_JBHRXV010000011.1"/>
</dbReference>
<dbReference type="Proteomes" id="UP001595615">
    <property type="component" value="Unassembled WGS sequence"/>
</dbReference>
<protein>
    <submittedName>
        <fullName evidence="1">Uncharacterized protein</fullName>
    </submittedName>
</protein>
<organism evidence="1 2">
    <name type="scientific">Sphingoaurantiacus capsulatus</name>
    <dbReference type="NCBI Taxonomy" id="1771310"/>
    <lineage>
        <taxon>Bacteria</taxon>
        <taxon>Pseudomonadati</taxon>
        <taxon>Pseudomonadota</taxon>
        <taxon>Alphaproteobacteria</taxon>
        <taxon>Sphingomonadales</taxon>
        <taxon>Sphingosinicellaceae</taxon>
        <taxon>Sphingoaurantiacus</taxon>
    </lineage>
</organism>
<gene>
    <name evidence="1" type="ORF">ACFOMD_15465</name>
</gene>
<reference evidence="2" key="1">
    <citation type="journal article" date="2019" name="Int. J. Syst. Evol. Microbiol.">
        <title>The Global Catalogue of Microorganisms (GCM) 10K type strain sequencing project: providing services to taxonomists for standard genome sequencing and annotation.</title>
        <authorList>
            <consortium name="The Broad Institute Genomics Platform"/>
            <consortium name="The Broad Institute Genome Sequencing Center for Infectious Disease"/>
            <person name="Wu L."/>
            <person name="Ma J."/>
        </authorList>
    </citation>
    <scope>NUCLEOTIDE SEQUENCE [LARGE SCALE GENOMIC DNA]</scope>
    <source>
        <strain evidence="2">KCTC 42644</strain>
    </source>
</reference>